<dbReference type="SUPFAM" id="SSF52047">
    <property type="entry name" value="RNI-like"/>
    <property type="match status" value="1"/>
</dbReference>
<proteinExistence type="predicted"/>
<dbReference type="InParanoid" id="H0ENW1"/>
<evidence type="ECO:0000256" key="1">
    <source>
        <dbReference type="SAM" id="MobiDB-lite"/>
    </source>
</evidence>
<dbReference type="InterPro" id="IPR032675">
    <property type="entry name" value="LRR_dom_sf"/>
</dbReference>
<accession>H0ENW1</accession>
<dbReference type="PANTHER" id="PTHR13318">
    <property type="entry name" value="PARTNER OF PAIRED, ISOFORM B-RELATED"/>
    <property type="match status" value="1"/>
</dbReference>
<dbReference type="GO" id="GO:0031146">
    <property type="term" value="P:SCF-dependent proteasomal ubiquitin-dependent protein catabolic process"/>
    <property type="evidence" value="ECO:0007669"/>
    <property type="project" value="TreeGrafter"/>
</dbReference>
<organism evidence="2 3">
    <name type="scientific">Glarea lozoyensis (strain ATCC 74030 / MF5533)</name>
    <dbReference type="NCBI Taxonomy" id="1104152"/>
    <lineage>
        <taxon>Eukaryota</taxon>
        <taxon>Fungi</taxon>
        <taxon>Dikarya</taxon>
        <taxon>Ascomycota</taxon>
        <taxon>Pezizomycotina</taxon>
        <taxon>Leotiomycetes</taxon>
        <taxon>Helotiales</taxon>
        <taxon>Helotiaceae</taxon>
        <taxon>Glarea</taxon>
    </lineage>
</organism>
<dbReference type="HOGENOM" id="CLU_900322_0_0_1"/>
<dbReference type="Gene3D" id="3.80.10.10">
    <property type="entry name" value="Ribonuclease Inhibitor"/>
    <property type="match status" value="2"/>
</dbReference>
<dbReference type="EMBL" id="AGUE01000106">
    <property type="protein sequence ID" value="EHK99829.1"/>
    <property type="molecule type" value="Genomic_DNA"/>
</dbReference>
<feature type="region of interest" description="Disordered" evidence="1">
    <location>
        <begin position="42"/>
        <end position="97"/>
    </location>
</feature>
<evidence type="ECO:0000313" key="2">
    <source>
        <dbReference type="EMBL" id="EHK99829.1"/>
    </source>
</evidence>
<protein>
    <submittedName>
        <fullName evidence="2">Putative DNA repair protein rhp7</fullName>
    </submittedName>
</protein>
<dbReference type="InterPro" id="IPR001611">
    <property type="entry name" value="Leu-rich_rpt"/>
</dbReference>
<dbReference type="Pfam" id="PF13516">
    <property type="entry name" value="LRR_6"/>
    <property type="match status" value="2"/>
</dbReference>
<dbReference type="InterPro" id="IPR006553">
    <property type="entry name" value="Leu-rich_rpt_Cys-con_subtyp"/>
</dbReference>
<evidence type="ECO:0000313" key="3">
    <source>
        <dbReference type="Proteomes" id="UP000005446"/>
    </source>
</evidence>
<dbReference type="GO" id="GO:0019005">
    <property type="term" value="C:SCF ubiquitin ligase complex"/>
    <property type="evidence" value="ECO:0007669"/>
    <property type="project" value="TreeGrafter"/>
</dbReference>
<dbReference type="Proteomes" id="UP000005446">
    <property type="component" value="Unassembled WGS sequence"/>
</dbReference>
<keyword evidence="3" id="KW-1185">Reference proteome</keyword>
<sequence length="309" mass="34073">MNPPNPPNAPNGGAQRPVRQIRGPQSALTDFLASHNINANQIRQDADARRAAALASRQAGDDDENTAPTPPSEDEPVTIARKRESKAQTAKRKKEEETCPDLKILKVSHNQKVTDAGIAHLANLNKLEKLTLQIYKPTTSKPYVKVIDAIGSSLRTLCLDAVHTINDKVLESIHNNCHNLTKLRITDNEVLTDAAFATLFTNWSNPPLTNINLSKCRHIDAADPRDNPSSIGLGSAGFVALMVHSSKTLRYLDIHSCRHISLETFESVFNPTEKTYPELKKMNLSFCSNDEISKVPQFNSQSHSLNTSN</sequence>
<name>H0ENW1_GLAL7</name>
<dbReference type="AlphaFoldDB" id="H0ENW1"/>
<gene>
    <name evidence="2" type="ORF">M7I_4324</name>
</gene>
<reference evidence="2 3" key="1">
    <citation type="journal article" date="2012" name="Eukaryot. Cell">
        <title>Genome sequence of the fungus Glarea lozoyensis: the first genome sequence of a species from the Helotiaceae family.</title>
        <authorList>
            <person name="Youssar L."/>
            <person name="Gruening B.A."/>
            <person name="Erxleben A."/>
            <person name="Guenther S."/>
            <person name="Huettel W."/>
        </authorList>
    </citation>
    <scope>NUCLEOTIDE SEQUENCE [LARGE SCALE GENOMIC DNA]</scope>
    <source>
        <strain evidence="3">ATCC 74030 / MF5533</strain>
    </source>
</reference>
<dbReference type="OrthoDB" id="1924287at2759"/>
<dbReference type="SMART" id="SM00367">
    <property type="entry name" value="LRR_CC"/>
    <property type="match status" value="3"/>
</dbReference>
<feature type="region of interest" description="Disordered" evidence="1">
    <location>
        <begin position="1"/>
        <end position="26"/>
    </location>
</feature>
<comment type="caution">
    <text evidence="2">The sequence shown here is derived from an EMBL/GenBank/DDBJ whole genome shotgun (WGS) entry which is preliminary data.</text>
</comment>